<dbReference type="Gene3D" id="3.30.300.30">
    <property type="match status" value="1"/>
</dbReference>
<dbReference type="RefSeq" id="WP_154076730.1">
    <property type="nucleotide sequence ID" value="NZ_CP045929.1"/>
</dbReference>
<dbReference type="SUPFAM" id="SSF56801">
    <property type="entry name" value="Acetyl-CoA synthetase-like"/>
    <property type="match status" value="1"/>
</dbReference>
<dbReference type="GO" id="GO:0006631">
    <property type="term" value="P:fatty acid metabolic process"/>
    <property type="evidence" value="ECO:0007669"/>
    <property type="project" value="TreeGrafter"/>
</dbReference>
<dbReference type="PRINTS" id="PR00154">
    <property type="entry name" value="AMPBINDING"/>
</dbReference>
<dbReference type="InterPro" id="IPR020459">
    <property type="entry name" value="AMP-binding"/>
</dbReference>
<dbReference type="AlphaFoldDB" id="A0A5Q3Q9V8"/>
<reference evidence="6" key="1">
    <citation type="submission" date="2019-11" db="EMBL/GenBank/DDBJ databases">
        <title>The complete genome sequence of Saccharopolyspora sp. E2A.</title>
        <authorList>
            <person name="Zhang G."/>
        </authorList>
    </citation>
    <scope>NUCLEOTIDE SEQUENCE [LARGE SCALE GENOMIC DNA]</scope>
    <source>
        <strain evidence="6">E2A</strain>
    </source>
</reference>
<dbReference type="NCBIfam" id="NF004837">
    <property type="entry name" value="PRK06187.1"/>
    <property type="match status" value="1"/>
</dbReference>
<feature type="domain" description="AMP-binding enzyme C-terminal" evidence="4">
    <location>
        <begin position="419"/>
        <end position="494"/>
    </location>
</feature>
<evidence type="ECO:0000259" key="3">
    <source>
        <dbReference type="Pfam" id="PF00501"/>
    </source>
</evidence>
<evidence type="ECO:0000256" key="2">
    <source>
        <dbReference type="ARBA" id="ARBA00022598"/>
    </source>
</evidence>
<accession>A0A5Q3Q9V8</accession>
<dbReference type="Proteomes" id="UP000371041">
    <property type="component" value="Chromosome"/>
</dbReference>
<dbReference type="CDD" id="cd17631">
    <property type="entry name" value="FACL_FadD13-like"/>
    <property type="match status" value="1"/>
</dbReference>
<dbReference type="InterPro" id="IPR045851">
    <property type="entry name" value="AMP-bd_C_sf"/>
</dbReference>
<evidence type="ECO:0000313" key="6">
    <source>
        <dbReference type="Proteomes" id="UP000371041"/>
    </source>
</evidence>
<dbReference type="InterPro" id="IPR042099">
    <property type="entry name" value="ANL_N_sf"/>
</dbReference>
<feature type="domain" description="AMP-dependent synthetase/ligase" evidence="3">
    <location>
        <begin position="12"/>
        <end position="369"/>
    </location>
</feature>
<dbReference type="KEGG" id="sace:GIY23_11960"/>
<evidence type="ECO:0000259" key="4">
    <source>
        <dbReference type="Pfam" id="PF13193"/>
    </source>
</evidence>
<dbReference type="GO" id="GO:0031956">
    <property type="term" value="F:medium-chain fatty acid-CoA ligase activity"/>
    <property type="evidence" value="ECO:0007669"/>
    <property type="project" value="TreeGrafter"/>
</dbReference>
<dbReference type="EMBL" id="CP045929">
    <property type="protein sequence ID" value="QGK70146.1"/>
    <property type="molecule type" value="Genomic_DNA"/>
</dbReference>
<organism evidence="5 6">
    <name type="scientific">Allosaccharopolyspora coralli</name>
    <dbReference type="NCBI Taxonomy" id="2665642"/>
    <lineage>
        <taxon>Bacteria</taxon>
        <taxon>Bacillati</taxon>
        <taxon>Actinomycetota</taxon>
        <taxon>Actinomycetes</taxon>
        <taxon>Pseudonocardiales</taxon>
        <taxon>Pseudonocardiaceae</taxon>
        <taxon>Allosaccharopolyspora</taxon>
    </lineage>
</organism>
<dbReference type="InterPro" id="IPR025110">
    <property type="entry name" value="AMP-bd_C"/>
</dbReference>
<dbReference type="InterPro" id="IPR020845">
    <property type="entry name" value="AMP-binding_CS"/>
</dbReference>
<dbReference type="FunFam" id="3.30.300.30:FF:000008">
    <property type="entry name" value="2,3-dihydroxybenzoate-AMP ligase"/>
    <property type="match status" value="1"/>
</dbReference>
<proteinExistence type="inferred from homology"/>
<comment type="similarity">
    <text evidence="1">Belongs to the ATP-dependent AMP-binding enzyme family.</text>
</comment>
<dbReference type="InterPro" id="IPR000873">
    <property type="entry name" value="AMP-dep_synth/lig_dom"/>
</dbReference>
<dbReference type="Pfam" id="PF13193">
    <property type="entry name" value="AMP-binding_C"/>
    <property type="match status" value="1"/>
</dbReference>
<keyword evidence="6" id="KW-1185">Reference proteome</keyword>
<dbReference type="Pfam" id="PF00501">
    <property type="entry name" value="AMP-binding"/>
    <property type="match status" value="1"/>
</dbReference>
<gene>
    <name evidence="5" type="ORF">GIY23_11960</name>
</gene>
<dbReference type="PANTHER" id="PTHR43201">
    <property type="entry name" value="ACYL-COA SYNTHETASE"/>
    <property type="match status" value="1"/>
</dbReference>
<protein>
    <submittedName>
        <fullName evidence="5">Long-chain-fatty-acid--CoA ligase</fullName>
    </submittedName>
</protein>
<keyword evidence="2 5" id="KW-0436">Ligase</keyword>
<dbReference type="PROSITE" id="PS00455">
    <property type="entry name" value="AMP_BINDING"/>
    <property type="match status" value="1"/>
</dbReference>
<dbReference type="PANTHER" id="PTHR43201:SF5">
    <property type="entry name" value="MEDIUM-CHAIN ACYL-COA LIGASE ACSF2, MITOCHONDRIAL"/>
    <property type="match status" value="1"/>
</dbReference>
<name>A0A5Q3Q9V8_9PSEU</name>
<sequence>MRNEGVGSWPYRRARSVPDAIAVTFRGENLSYARLDERVTRLAHALRELGVDQGDRVALLSRNHPSYLETLFAAGLLGAVFVPLNARLTAPEVAYCLQDSGTSVFIHSAELTDVGIAAAEQAGCGRRVVVDGDPDVDSVGYEDIVATADTRRVDLPVTHDDACFIMYTSGTTGRPKGVVLTHRNIVFSAMNAVIDLDLLSDEVSLVCAPLFHTAALDFVALPTLLKGGTVRIEEGFDAERVLDAIEESGVTYMFGAPTMCDALSAHPDWASTDLSSIRRMIVAAAPVPPRTLHTFAERGVKLCQAYGLTETGPGALILTPDKLQDKLGTAGVPHFFTDVSLADAEGEPVAAGERGEIRISGPNVMREYWNQPDATTDSFADDWFRSGDLGVADDDGFVTVVDRMKDMIISGGENIYPAEVEATLLELAGVAECAVFGVPDERWGEVGRAAVTVEDGTRLSEQDMREFLLPRLAKFKIPASFVVVDAIPRNASGKIRKDQLREREAG</sequence>
<evidence type="ECO:0000256" key="1">
    <source>
        <dbReference type="ARBA" id="ARBA00006432"/>
    </source>
</evidence>
<dbReference type="Gene3D" id="3.40.50.12780">
    <property type="entry name" value="N-terminal domain of ligase-like"/>
    <property type="match status" value="1"/>
</dbReference>
<evidence type="ECO:0000313" key="5">
    <source>
        <dbReference type="EMBL" id="QGK70146.1"/>
    </source>
</evidence>